<dbReference type="AlphaFoldDB" id="A0A0H2S5M1"/>
<feature type="compositionally biased region" description="Low complexity" evidence="1">
    <location>
        <begin position="450"/>
        <end position="467"/>
    </location>
</feature>
<dbReference type="PRINTS" id="PR01217">
    <property type="entry name" value="PRICHEXTENSN"/>
</dbReference>
<dbReference type="InParanoid" id="A0A0H2S5M1"/>
<feature type="region of interest" description="Disordered" evidence="1">
    <location>
        <begin position="191"/>
        <end position="246"/>
    </location>
</feature>
<dbReference type="EMBL" id="KQ085886">
    <property type="protein sequence ID" value="KLO19550.1"/>
    <property type="molecule type" value="Genomic_DNA"/>
</dbReference>
<dbReference type="Proteomes" id="UP000053477">
    <property type="component" value="Unassembled WGS sequence"/>
</dbReference>
<name>A0A0H2S5M1_9AGAM</name>
<organism evidence="2 3">
    <name type="scientific">Schizopora paradoxa</name>
    <dbReference type="NCBI Taxonomy" id="27342"/>
    <lineage>
        <taxon>Eukaryota</taxon>
        <taxon>Fungi</taxon>
        <taxon>Dikarya</taxon>
        <taxon>Basidiomycota</taxon>
        <taxon>Agaricomycotina</taxon>
        <taxon>Agaricomycetes</taxon>
        <taxon>Hymenochaetales</taxon>
        <taxon>Schizoporaceae</taxon>
        <taxon>Schizopora</taxon>
    </lineage>
</organism>
<dbReference type="STRING" id="27342.A0A0H2S5M1"/>
<feature type="compositionally biased region" description="Polar residues" evidence="1">
    <location>
        <begin position="207"/>
        <end position="216"/>
    </location>
</feature>
<feature type="region of interest" description="Disordered" evidence="1">
    <location>
        <begin position="282"/>
        <end position="397"/>
    </location>
</feature>
<dbReference type="OrthoDB" id="3262547at2759"/>
<protein>
    <submittedName>
        <fullName evidence="2">Uncharacterized protein</fullName>
    </submittedName>
</protein>
<feature type="compositionally biased region" description="Low complexity" evidence="1">
    <location>
        <begin position="345"/>
        <end position="360"/>
    </location>
</feature>
<feature type="region of interest" description="Disordered" evidence="1">
    <location>
        <begin position="449"/>
        <end position="477"/>
    </location>
</feature>
<feature type="compositionally biased region" description="Acidic residues" evidence="1">
    <location>
        <begin position="309"/>
        <end position="326"/>
    </location>
</feature>
<evidence type="ECO:0000313" key="2">
    <source>
        <dbReference type="EMBL" id="KLO19550.1"/>
    </source>
</evidence>
<evidence type="ECO:0000256" key="1">
    <source>
        <dbReference type="SAM" id="MobiDB-lite"/>
    </source>
</evidence>
<gene>
    <name evidence="2" type="ORF">SCHPADRAFT_992788</name>
</gene>
<evidence type="ECO:0000313" key="3">
    <source>
        <dbReference type="Proteomes" id="UP000053477"/>
    </source>
</evidence>
<reference evidence="2 3" key="1">
    <citation type="submission" date="2015-04" db="EMBL/GenBank/DDBJ databases">
        <title>Complete genome sequence of Schizopora paradoxa KUC8140, a cosmopolitan wood degrader in East Asia.</title>
        <authorList>
            <consortium name="DOE Joint Genome Institute"/>
            <person name="Min B."/>
            <person name="Park H."/>
            <person name="Jang Y."/>
            <person name="Kim J.-J."/>
            <person name="Kim K.H."/>
            <person name="Pangilinan J."/>
            <person name="Lipzen A."/>
            <person name="Riley R."/>
            <person name="Grigoriev I.V."/>
            <person name="Spatafora J.W."/>
            <person name="Choi I.-G."/>
        </authorList>
    </citation>
    <scope>NUCLEOTIDE SEQUENCE [LARGE SCALE GENOMIC DNA]</scope>
    <source>
        <strain evidence="2 3">KUC8140</strain>
    </source>
</reference>
<accession>A0A0H2S5M1</accession>
<proteinExistence type="predicted"/>
<sequence>MPSLLDHIDRFSFTTQSISSTSRQTARTPKGPFVRAALETPLWNLARDIDASELGLFTLVSNANATVGQKEEKEGAMMQKTELTRAEFHGATPLRKPAVGRRAEEKDPEVYAEAALKYLDKYQSIRSMSEMRTEVVELLEHLATLREEVNTLSASSAEETRQGGDQVITIKGEEKRIQELTSRVKQLKTRKDLLLKKRRPLGPGSPPMSSADTSQDAFWGEPVPRSKSKARQSLLPPSGDDSFLLDSHMDMNFGDVSMDSLADIPPTPLPSRLQTVSMFTKPKPAEPVSQPVSSPPNDKGGGIIHSPAPDEDANGTEDQPPDEEDEKTIVLQKAPPVTPPPPRPSSVVENTPSPTPQESLPLPPPSQDVRSPRPVTPMRPQSASDVATPATERKSKLRITSDTERIVAKIWTTMADIIMPGHPFNVATAATSNKPPRAKETIALLQTIASQSPSPGSPSTHSTLSSLAETSGPGAAQPTAPQILTALLLFTLLSDPPTYAMPLAKAKEVLASRGLGAAVAAGPLGALSVGGQALETRALYGCIAKRLLKIDRSGKEQILKFDI</sequence>
<keyword evidence="3" id="KW-1185">Reference proteome</keyword>